<reference evidence="5" key="1">
    <citation type="journal article" date="2012" name="Mol. Plant Microbe Interact.">
        <title>A highly conserved effector in Fusarium oxysporum is required for full virulence on Arabidopsis.</title>
        <authorList>
            <person name="Thatcher L.F."/>
            <person name="Gardiner D.M."/>
            <person name="Kazan K."/>
            <person name="Manners J."/>
        </authorList>
    </citation>
    <scope>NUCLEOTIDE SEQUENCE [LARGE SCALE GENOMIC DNA]</scope>
    <source>
        <strain evidence="5">Fo5176</strain>
    </source>
</reference>
<dbReference type="PROSITE" id="PS00012">
    <property type="entry name" value="PHOSPHOPANTETHEINE"/>
    <property type="match status" value="1"/>
</dbReference>
<dbReference type="STRING" id="426428.A0A0D2XG14"/>
<dbReference type="GO" id="GO:0005634">
    <property type="term" value="C:nucleus"/>
    <property type="evidence" value="ECO:0007669"/>
    <property type="project" value="TreeGrafter"/>
</dbReference>
<gene>
    <name evidence="4" type="primary">28945018</name>
</gene>
<dbReference type="CDD" id="cd05251">
    <property type="entry name" value="NmrA_like_SDR_a"/>
    <property type="match status" value="1"/>
</dbReference>
<evidence type="ECO:0000256" key="2">
    <source>
        <dbReference type="ARBA" id="ARBA00022857"/>
    </source>
</evidence>
<dbReference type="Proteomes" id="UP000002489">
    <property type="component" value="Unassembled WGS sequence"/>
</dbReference>
<sequence>MSQTIAFVTGATGTQGGATARELLNAGVKVHALVRDPSSKSAMKLQRLGAHLFPGNFDDISSLKAAVKGATAVFLNVSPALRDTNLEVAHAKNIIDAAIESGTVTSIVYSSVTMTGKHEQFPNWGPDHPMAWYWLNKAHIESMVRESGIKHWTILRPAFLMNNYHQPTASFMFPELGQRRVFLSAYKPETAMTVVDPNDVGKFAAAAITEPLAFNKHEIDLGVESLIPAQIVQELSRVSGVDIGIEFHGEQEARDLALRNPKIYAELWANEIGYQVDFKELEKYPIRLTKFSDYLEKHRDEVLQTFA</sequence>
<evidence type="ECO:0000256" key="1">
    <source>
        <dbReference type="ARBA" id="ARBA00006328"/>
    </source>
</evidence>
<evidence type="ECO:0000313" key="4">
    <source>
        <dbReference type="EnsemblFungi" id="FOXG_02855P0"/>
    </source>
</evidence>
<organism evidence="4 5">
    <name type="scientific">Fusarium oxysporum (strain Fo5176)</name>
    <name type="common">Fusarium vascular wilt</name>
    <dbReference type="NCBI Taxonomy" id="660025"/>
    <lineage>
        <taxon>Eukaryota</taxon>
        <taxon>Fungi</taxon>
        <taxon>Dikarya</taxon>
        <taxon>Ascomycota</taxon>
        <taxon>Pezizomycotina</taxon>
        <taxon>Sordariomycetes</taxon>
        <taxon>Hypocreomycetidae</taxon>
        <taxon>Hypocreales</taxon>
        <taxon>Nectriaceae</taxon>
        <taxon>Fusarium</taxon>
        <taxon>Fusarium oxysporum species complex</taxon>
    </lineage>
</organism>
<dbReference type="InterPro" id="IPR008030">
    <property type="entry name" value="NmrA-like"/>
</dbReference>
<accession>A0A0D2XG14</accession>
<dbReference type="PANTHER" id="PTHR42748">
    <property type="entry name" value="NITROGEN METABOLITE REPRESSION PROTEIN NMRA FAMILY MEMBER"/>
    <property type="match status" value="1"/>
</dbReference>
<dbReference type="SUPFAM" id="SSF51735">
    <property type="entry name" value="NAD(P)-binding Rossmann-fold domains"/>
    <property type="match status" value="1"/>
</dbReference>
<dbReference type="InterPro" id="IPR036291">
    <property type="entry name" value="NAD(P)-bd_dom_sf"/>
</dbReference>
<name>A0A0D2XG14_FUSOF</name>
<dbReference type="Gene3D" id="3.40.50.720">
    <property type="entry name" value="NAD(P)-binding Rossmann-like Domain"/>
    <property type="match status" value="1"/>
</dbReference>
<reference evidence="4" key="2">
    <citation type="submission" date="2025-08" db="UniProtKB">
        <authorList>
            <consortium name="EnsemblFungi"/>
        </authorList>
    </citation>
    <scope>IDENTIFICATION</scope>
    <source>
        <strain evidence="4">4287 / CBS 123668 / FGSC 9935 / NRRL 34936</strain>
    </source>
</reference>
<comment type="similarity">
    <text evidence="1">Belongs to the NmrA-type oxidoreductase family.</text>
</comment>
<protein>
    <recommendedName>
        <fullName evidence="3">NmrA-like domain-containing protein</fullName>
    </recommendedName>
</protein>
<evidence type="ECO:0000313" key="5">
    <source>
        <dbReference type="Proteomes" id="UP000002489"/>
    </source>
</evidence>
<dbReference type="InterPro" id="IPR006162">
    <property type="entry name" value="Ppantetheine_attach_site"/>
</dbReference>
<proteinExistence type="inferred from homology"/>
<dbReference type="InterPro" id="IPR051164">
    <property type="entry name" value="NmrA-like_oxidored"/>
</dbReference>
<dbReference type="VEuPathDB" id="FungiDB:FOXG_02855"/>
<evidence type="ECO:0000259" key="3">
    <source>
        <dbReference type="Pfam" id="PF05368"/>
    </source>
</evidence>
<dbReference type="EnsemblFungi" id="FOXG_02855T0">
    <property type="protein sequence ID" value="FOXG_02855P0"/>
    <property type="gene ID" value="FOXG_02855"/>
</dbReference>
<dbReference type="AlphaFoldDB" id="A0A0D2XG14"/>
<dbReference type="PANTHER" id="PTHR42748:SF7">
    <property type="entry name" value="NMRA LIKE REDOX SENSOR 1-RELATED"/>
    <property type="match status" value="1"/>
</dbReference>
<feature type="domain" description="NmrA-like" evidence="3">
    <location>
        <begin position="3"/>
        <end position="255"/>
    </location>
</feature>
<keyword evidence="2" id="KW-0521">NADP</keyword>
<dbReference type="Pfam" id="PF05368">
    <property type="entry name" value="NmrA"/>
    <property type="match status" value="1"/>
</dbReference>